<feature type="compositionally biased region" description="Polar residues" evidence="1">
    <location>
        <begin position="63"/>
        <end position="75"/>
    </location>
</feature>
<proteinExistence type="predicted"/>
<organism evidence="2 3">
    <name type="scientific">Chenopodium quinoa</name>
    <name type="common">Quinoa</name>
    <dbReference type="NCBI Taxonomy" id="63459"/>
    <lineage>
        <taxon>Eukaryota</taxon>
        <taxon>Viridiplantae</taxon>
        <taxon>Streptophyta</taxon>
        <taxon>Embryophyta</taxon>
        <taxon>Tracheophyta</taxon>
        <taxon>Spermatophyta</taxon>
        <taxon>Magnoliopsida</taxon>
        <taxon>eudicotyledons</taxon>
        <taxon>Gunneridae</taxon>
        <taxon>Pentapetalae</taxon>
        <taxon>Caryophyllales</taxon>
        <taxon>Chenopodiaceae</taxon>
        <taxon>Chenopodioideae</taxon>
        <taxon>Atripliceae</taxon>
        <taxon>Chenopodium</taxon>
    </lineage>
</organism>
<dbReference type="Proteomes" id="UP000596660">
    <property type="component" value="Unplaced"/>
</dbReference>
<evidence type="ECO:0000313" key="2">
    <source>
        <dbReference type="EnsemblPlants" id="AUR62018091-RA:cds"/>
    </source>
</evidence>
<keyword evidence="3" id="KW-1185">Reference proteome</keyword>
<reference evidence="2" key="1">
    <citation type="journal article" date="2017" name="Nature">
        <title>The genome of Chenopodium quinoa.</title>
        <authorList>
            <person name="Jarvis D.E."/>
            <person name="Ho Y.S."/>
            <person name="Lightfoot D.J."/>
            <person name="Schmoeckel S.M."/>
            <person name="Li B."/>
            <person name="Borm T.J.A."/>
            <person name="Ohyanagi H."/>
            <person name="Mineta K."/>
            <person name="Michell C.T."/>
            <person name="Saber N."/>
            <person name="Kharbatia N.M."/>
            <person name="Rupper R.R."/>
            <person name="Sharp A.R."/>
            <person name="Dally N."/>
            <person name="Boughton B.A."/>
            <person name="Woo Y.H."/>
            <person name="Gao G."/>
            <person name="Schijlen E.G.W.M."/>
            <person name="Guo X."/>
            <person name="Momin A.A."/>
            <person name="Negrao S."/>
            <person name="Al-Babili S."/>
            <person name="Gehring C."/>
            <person name="Roessner U."/>
            <person name="Jung C."/>
            <person name="Murphy K."/>
            <person name="Arold S.T."/>
            <person name="Gojobori T."/>
            <person name="van der Linden C.G."/>
            <person name="van Loo E.N."/>
            <person name="Jellen E.N."/>
            <person name="Maughan P.J."/>
            <person name="Tester M."/>
        </authorList>
    </citation>
    <scope>NUCLEOTIDE SEQUENCE [LARGE SCALE GENOMIC DNA]</scope>
    <source>
        <strain evidence="2">cv. PI 614886</strain>
    </source>
</reference>
<evidence type="ECO:0000313" key="3">
    <source>
        <dbReference type="Proteomes" id="UP000596660"/>
    </source>
</evidence>
<dbReference type="EnsemblPlants" id="AUR62018091-RA">
    <property type="protein sequence ID" value="AUR62018091-RA:cds"/>
    <property type="gene ID" value="AUR62018091"/>
</dbReference>
<protein>
    <submittedName>
        <fullName evidence="2">Uncharacterized protein</fullName>
    </submittedName>
</protein>
<feature type="region of interest" description="Disordered" evidence="1">
    <location>
        <begin position="55"/>
        <end position="75"/>
    </location>
</feature>
<evidence type="ECO:0000256" key="1">
    <source>
        <dbReference type="SAM" id="MobiDB-lite"/>
    </source>
</evidence>
<dbReference type="AlphaFoldDB" id="A0A803LS97"/>
<reference evidence="2" key="2">
    <citation type="submission" date="2021-03" db="UniProtKB">
        <authorList>
            <consortium name="EnsemblPlants"/>
        </authorList>
    </citation>
    <scope>IDENTIFICATION</scope>
</reference>
<name>A0A803LS97_CHEQI</name>
<sequence length="75" mass="8446">MATIDDKPYSFLMENSVKLRPQVNALLEECQELPRIVSTLGKVYGICLSLRSEVDGDNHNENVENPQNVKNSEDP</sequence>
<dbReference type="Gramene" id="AUR62018091-RA">
    <property type="protein sequence ID" value="AUR62018091-RA:cds"/>
    <property type="gene ID" value="AUR62018091"/>
</dbReference>
<accession>A0A803LS97</accession>